<feature type="transmembrane region" description="Helical" evidence="11">
    <location>
        <begin position="362"/>
        <end position="385"/>
    </location>
</feature>
<evidence type="ECO:0000256" key="6">
    <source>
        <dbReference type="ARBA" id="ARBA00022792"/>
    </source>
</evidence>
<evidence type="ECO:0000256" key="7">
    <source>
        <dbReference type="ARBA" id="ARBA00022801"/>
    </source>
</evidence>
<protein>
    <recommendedName>
        <fullName evidence="3">Mitochondrial inner membrane protease subunit 2</fullName>
    </recommendedName>
</protein>
<evidence type="ECO:0000256" key="8">
    <source>
        <dbReference type="ARBA" id="ARBA00022989"/>
    </source>
</evidence>
<comment type="subcellular location">
    <subcellularLocation>
        <location evidence="1">Mitochondrion inner membrane</location>
        <topology evidence="1">Single-pass membrane protein</topology>
    </subcellularLocation>
</comment>
<dbReference type="InterPro" id="IPR019533">
    <property type="entry name" value="Peptidase_S26"/>
</dbReference>
<evidence type="ECO:0000256" key="10">
    <source>
        <dbReference type="ARBA" id="ARBA00023136"/>
    </source>
</evidence>
<keyword evidence="9" id="KW-0496">Mitochondrion</keyword>
<organism evidence="14 15">
    <name type="scientific">Durusdinium trenchii</name>
    <dbReference type="NCBI Taxonomy" id="1381693"/>
    <lineage>
        <taxon>Eukaryota</taxon>
        <taxon>Sar</taxon>
        <taxon>Alveolata</taxon>
        <taxon>Dinophyceae</taxon>
        <taxon>Suessiales</taxon>
        <taxon>Symbiodiniaceae</taxon>
        <taxon>Durusdinium</taxon>
    </lineage>
</organism>
<feature type="chain" id="PRO_5046413499" description="Mitochondrial inner membrane protease subunit 2" evidence="12">
    <location>
        <begin position="21"/>
        <end position="767"/>
    </location>
</feature>
<keyword evidence="8 11" id="KW-1133">Transmembrane helix</keyword>
<comment type="caution">
    <text evidence="14">The sequence shown here is derived from an EMBL/GenBank/DDBJ whole genome shotgun (WGS) entry which is preliminary data.</text>
</comment>
<dbReference type="Gene3D" id="2.10.109.10">
    <property type="entry name" value="Umud Fragment, subunit A"/>
    <property type="match status" value="1"/>
</dbReference>
<feature type="transmembrane region" description="Helical" evidence="11">
    <location>
        <begin position="223"/>
        <end position="243"/>
    </location>
</feature>
<feature type="transmembrane region" description="Helical" evidence="11">
    <location>
        <begin position="334"/>
        <end position="356"/>
    </location>
</feature>
<keyword evidence="10 11" id="KW-0472">Membrane</keyword>
<dbReference type="PANTHER" id="PTHR46041">
    <property type="entry name" value="MITOCHONDRIAL INNER MEMBRANE PROTEASE SUBUNIT 2"/>
    <property type="match status" value="1"/>
</dbReference>
<sequence>MRRASLSTVWCACAFAGAAGAPVGVAGARVDVQPGLSVVVDDGSENKTFSFPETIVSRIGLGPEQVELHDVPVVTLEEAEEAEFCALRQNMDRQVEASLREKYAGQIVLLEAWNEEACEWPDRKPDEPEFHWFEAAAFAGTLNATVVKFATTCNEVYAAGMLHEGTRWTQFADRTLPGAALLTALDESLPPEREQLLRLLRQGHTAMGSVSTISNPFAESSKLWVAQLFFGGIAPVLYGMVSLRSLQHFVARNSVHTRLRTGFALKVVLISNSVIGFSGAVLLFRDGFGVKRELRYHERFVYRVMWFGWGVGLDILVCSVMHEIIRPRQSTPRLVLNACAILVIICDLVQITVVTSQRVGNFLLVVVPAVFALIQVVVAAALLRLSYLVVRSVRHAVDFHREKNRGDDSFPSDKVDTWAQEVFLVRTSRALKTASLSAFLTILYFVVVALDLGYFRHAAMFHTSNAVFLIARTRTPSSLVASCASVGLCKLIIPATKPGPGELRAGSPVAAREARMFGGSGRAAEAARVAGRVLAVLPVAVMVRDCVADYCFISGVSMQPTLNPYPDAETLRKYYFSRYWRDVVLVDRFSVRSGSYKRGSVVLFRSAEQPDRLLIKRLIGLEGDWVVNRKGHYVHIGKGHCWVEGDNTEHSIDSNQYGPIPLALITGRVSHVIWPPWRWEPVAEKRIDPDALAESRSRVRRRPYQIDIDLDIDDDRDDEPDGDLLRAVLDADGVDLLSKDTLDAAVGAAKDLDQGLQDDDDAGEEIE</sequence>
<dbReference type="Pfam" id="PF10502">
    <property type="entry name" value="Peptidase_S26"/>
    <property type="match status" value="1"/>
</dbReference>
<evidence type="ECO:0000256" key="9">
    <source>
        <dbReference type="ARBA" id="ARBA00023128"/>
    </source>
</evidence>
<dbReference type="InterPro" id="IPR036286">
    <property type="entry name" value="LexA/Signal_pep-like_sf"/>
</dbReference>
<dbReference type="Proteomes" id="UP001642464">
    <property type="component" value="Unassembled WGS sequence"/>
</dbReference>
<evidence type="ECO:0000256" key="11">
    <source>
        <dbReference type="SAM" id="Phobius"/>
    </source>
</evidence>
<keyword evidence="5 11" id="KW-0812">Transmembrane</keyword>
<evidence type="ECO:0000256" key="4">
    <source>
        <dbReference type="ARBA" id="ARBA00022670"/>
    </source>
</evidence>
<dbReference type="SUPFAM" id="SSF51306">
    <property type="entry name" value="LexA/Signal peptidase"/>
    <property type="match status" value="1"/>
</dbReference>
<feature type="signal peptide" evidence="12">
    <location>
        <begin position="1"/>
        <end position="20"/>
    </location>
</feature>
<feature type="transmembrane region" description="Helical" evidence="11">
    <location>
        <begin position="304"/>
        <end position="322"/>
    </location>
</feature>
<gene>
    <name evidence="14" type="ORF">SCF082_LOCUS2744</name>
</gene>
<dbReference type="EMBL" id="CAXAMM010001347">
    <property type="protein sequence ID" value="CAK8991638.1"/>
    <property type="molecule type" value="Genomic_DNA"/>
</dbReference>
<dbReference type="InterPro" id="IPR037730">
    <property type="entry name" value="IMP2"/>
</dbReference>
<dbReference type="PRINTS" id="PR00727">
    <property type="entry name" value="LEADERPTASE"/>
</dbReference>
<evidence type="ECO:0000256" key="1">
    <source>
        <dbReference type="ARBA" id="ARBA00004434"/>
    </source>
</evidence>
<keyword evidence="7" id="KW-0378">Hydrolase</keyword>
<accession>A0ABP0HPI7</accession>
<evidence type="ECO:0000256" key="12">
    <source>
        <dbReference type="SAM" id="SignalP"/>
    </source>
</evidence>
<keyword evidence="6" id="KW-0999">Mitochondrion inner membrane</keyword>
<proteinExistence type="inferred from homology"/>
<evidence type="ECO:0000256" key="2">
    <source>
        <dbReference type="ARBA" id="ARBA00007066"/>
    </source>
</evidence>
<dbReference type="CDD" id="cd06530">
    <property type="entry name" value="S26_SPase_I"/>
    <property type="match status" value="1"/>
</dbReference>
<keyword evidence="4" id="KW-0645">Protease</keyword>
<dbReference type="InterPro" id="IPR000223">
    <property type="entry name" value="Pept_S26A_signal_pept_1"/>
</dbReference>
<evidence type="ECO:0000313" key="14">
    <source>
        <dbReference type="EMBL" id="CAK8991638.1"/>
    </source>
</evidence>
<reference evidence="14 15" key="1">
    <citation type="submission" date="2024-02" db="EMBL/GenBank/DDBJ databases">
        <authorList>
            <person name="Chen Y."/>
            <person name="Shah S."/>
            <person name="Dougan E. K."/>
            <person name="Thang M."/>
            <person name="Chan C."/>
        </authorList>
    </citation>
    <scope>NUCLEOTIDE SEQUENCE [LARGE SCALE GENOMIC DNA]</scope>
</reference>
<feature type="transmembrane region" description="Helical" evidence="11">
    <location>
        <begin position="263"/>
        <end position="284"/>
    </location>
</feature>
<evidence type="ECO:0000256" key="5">
    <source>
        <dbReference type="ARBA" id="ARBA00022692"/>
    </source>
</evidence>
<dbReference type="PANTHER" id="PTHR46041:SF2">
    <property type="entry name" value="MITOCHONDRIAL INNER MEMBRANE PROTEASE SUBUNIT 2"/>
    <property type="match status" value="1"/>
</dbReference>
<keyword evidence="15" id="KW-1185">Reference proteome</keyword>
<feature type="transmembrane region" description="Helical" evidence="11">
    <location>
        <begin position="436"/>
        <end position="455"/>
    </location>
</feature>
<evidence type="ECO:0000259" key="13">
    <source>
        <dbReference type="Pfam" id="PF10502"/>
    </source>
</evidence>
<keyword evidence="12" id="KW-0732">Signal</keyword>
<comment type="similarity">
    <text evidence="2">Belongs to the peptidase S26 family. IMP2 subfamily.</text>
</comment>
<feature type="domain" description="Peptidase S26" evidence="13">
    <location>
        <begin position="531"/>
        <end position="629"/>
    </location>
</feature>
<evidence type="ECO:0000313" key="15">
    <source>
        <dbReference type="Proteomes" id="UP001642464"/>
    </source>
</evidence>
<evidence type="ECO:0000256" key="3">
    <source>
        <dbReference type="ARBA" id="ARBA00013650"/>
    </source>
</evidence>
<name>A0ABP0HPI7_9DINO</name>